<organism evidence="1 2">
    <name type="scientific">Diplogelasinospora grovesii</name>
    <dbReference type="NCBI Taxonomy" id="303347"/>
    <lineage>
        <taxon>Eukaryota</taxon>
        <taxon>Fungi</taxon>
        <taxon>Dikarya</taxon>
        <taxon>Ascomycota</taxon>
        <taxon>Pezizomycotina</taxon>
        <taxon>Sordariomycetes</taxon>
        <taxon>Sordariomycetidae</taxon>
        <taxon>Sordariales</taxon>
        <taxon>Diplogelasinosporaceae</taxon>
        <taxon>Diplogelasinospora</taxon>
    </lineage>
</organism>
<proteinExistence type="predicted"/>
<dbReference type="AlphaFoldDB" id="A0AAN6N6F1"/>
<reference evidence="2" key="1">
    <citation type="journal article" date="2023" name="Mol. Phylogenet. Evol.">
        <title>Genome-scale phylogeny and comparative genomics of the fungal order Sordariales.</title>
        <authorList>
            <person name="Hensen N."/>
            <person name="Bonometti L."/>
            <person name="Westerberg I."/>
            <person name="Brannstrom I.O."/>
            <person name="Guillou S."/>
            <person name="Cros-Aarteil S."/>
            <person name="Calhoun S."/>
            <person name="Haridas S."/>
            <person name="Kuo A."/>
            <person name="Mondo S."/>
            <person name="Pangilinan J."/>
            <person name="Riley R."/>
            <person name="LaButti K."/>
            <person name="Andreopoulos B."/>
            <person name="Lipzen A."/>
            <person name="Chen C."/>
            <person name="Yan M."/>
            <person name="Daum C."/>
            <person name="Ng V."/>
            <person name="Clum A."/>
            <person name="Steindorff A."/>
            <person name="Ohm R.A."/>
            <person name="Martin F."/>
            <person name="Silar P."/>
            <person name="Natvig D.O."/>
            <person name="Lalanne C."/>
            <person name="Gautier V."/>
            <person name="Ament-Velasquez S.L."/>
            <person name="Kruys A."/>
            <person name="Hutchinson M.I."/>
            <person name="Powell A.J."/>
            <person name="Barry K."/>
            <person name="Miller A.N."/>
            <person name="Grigoriev I.V."/>
            <person name="Debuchy R."/>
            <person name="Gladieux P."/>
            <person name="Hiltunen Thoren M."/>
            <person name="Johannesson H."/>
        </authorList>
    </citation>
    <scope>NUCLEOTIDE SEQUENCE [LARGE SCALE GENOMIC DNA]</scope>
    <source>
        <strain evidence="2">CBS 340.73</strain>
    </source>
</reference>
<dbReference type="Proteomes" id="UP001303473">
    <property type="component" value="Unassembled WGS sequence"/>
</dbReference>
<evidence type="ECO:0000313" key="2">
    <source>
        <dbReference type="Proteomes" id="UP001303473"/>
    </source>
</evidence>
<feature type="non-terminal residue" evidence="1">
    <location>
        <position position="1"/>
    </location>
</feature>
<name>A0AAN6N6F1_9PEZI</name>
<keyword evidence="2" id="KW-1185">Reference proteome</keyword>
<evidence type="ECO:0000313" key="1">
    <source>
        <dbReference type="EMBL" id="KAK3938232.1"/>
    </source>
</evidence>
<protein>
    <submittedName>
        <fullName evidence="1">Uncharacterized protein</fullName>
    </submittedName>
</protein>
<dbReference type="EMBL" id="MU853834">
    <property type="protein sequence ID" value="KAK3938232.1"/>
    <property type="molecule type" value="Genomic_DNA"/>
</dbReference>
<accession>A0AAN6N6F1</accession>
<comment type="caution">
    <text evidence="1">The sequence shown here is derived from an EMBL/GenBank/DDBJ whole genome shotgun (WGS) entry which is preliminary data.</text>
</comment>
<sequence length="163" mass="18465">VRIQHLISIGAKYMLIEDGKVISATDNLAVKDHPSWSQISVFDFSSNPDLDGKIWTDPTIWDLPTPIFTCMPPCTVQLPPWTKATATVDYPIVTVTDGTWKTTLTRPPLTVSEWIFKVITITDNHVAVTSKGPQRRDNQWIHSDFDPDLGQTNFWPEITYVHC</sequence>
<gene>
    <name evidence="1" type="ORF">QBC46DRAFT_265819</name>
</gene>